<reference evidence="1" key="1">
    <citation type="submission" date="2025-08" db="UniProtKB">
        <authorList>
            <consortium name="Ensembl"/>
        </authorList>
    </citation>
    <scope>IDENTIFICATION</scope>
</reference>
<dbReference type="Ensembl" id="ENSLBET00000030336.1">
    <property type="protein sequence ID" value="ENSLBEP00000028969.1"/>
    <property type="gene ID" value="ENSLBEG00000021944.1"/>
</dbReference>
<dbReference type="Proteomes" id="UP000261660">
    <property type="component" value="Unplaced"/>
</dbReference>
<dbReference type="InParanoid" id="A0A3Q3GBI4"/>
<proteinExistence type="predicted"/>
<organism evidence="1 2">
    <name type="scientific">Labrus bergylta</name>
    <name type="common">ballan wrasse</name>
    <dbReference type="NCBI Taxonomy" id="56723"/>
    <lineage>
        <taxon>Eukaryota</taxon>
        <taxon>Metazoa</taxon>
        <taxon>Chordata</taxon>
        <taxon>Craniata</taxon>
        <taxon>Vertebrata</taxon>
        <taxon>Euteleostomi</taxon>
        <taxon>Actinopterygii</taxon>
        <taxon>Neopterygii</taxon>
        <taxon>Teleostei</taxon>
        <taxon>Neoteleostei</taxon>
        <taxon>Acanthomorphata</taxon>
        <taxon>Eupercaria</taxon>
        <taxon>Labriformes</taxon>
        <taxon>Labridae</taxon>
        <taxon>Labrus</taxon>
    </lineage>
</organism>
<accession>A0A3Q3GBI4</accession>
<keyword evidence="2" id="KW-1185">Reference proteome</keyword>
<reference evidence="1" key="2">
    <citation type="submission" date="2025-09" db="UniProtKB">
        <authorList>
            <consortium name="Ensembl"/>
        </authorList>
    </citation>
    <scope>IDENTIFICATION</scope>
</reference>
<name>A0A3Q3GBI4_9LABR</name>
<dbReference type="STRING" id="56723.ENSLBEP00000028969"/>
<sequence>DYPARINEILPFWSSAIFFKNFVTIVLEYRFLITSPLQALLHPYFFSSPLPAHHSELPIPQRCGRLPRQHLQAPATDFSLDLPLQNSVLDPFVFFSLCLFPFLPFF</sequence>
<evidence type="ECO:0000313" key="2">
    <source>
        <dbReference type="Proteomes" id="UP000261660"/>
    </source>
</evidence>
<dbReference type="AlphaFoldDB" id="A0A3Q3GBI4"/>
<evidence type="ECO:0000313" key="1">
    <source>
        <dbReference type="Ensembl" id="ENSLBEP00000028969.1"/>
    </source>
</evidence>
<protein>
    <submittedName>
        <fullName evidence="1">Uncharacterized protein</fullName>
    </submittedName>
</protein>